<evidence type="ECO:0000256" key="2">
    <source>
        <dbReference type="ARBA" id="ARBA00023157"/>
    </source>
</evidence>
<dbReference type="PROSITE" id="PS51390">
    <property type="entry name" value="WAP"/>
    <property type="match status" value="2"/>
</dbReference>
<dbReference type="GO" id="GO:0019731">
    <property type="term" value="P:antibacterial humoral response"/>
    <property type="evidence" value="ECO:0007669"/>
    <property type="project" value="TreeGrafter"/>
</dbReference>
<dbReference type="PRINTS" id="PR00003">
    <property type="entry name" value="4DISULPHCORE"/>
</dbReference>
<dbReference type="InterPro" id="IPR008197">
    <property type="entry name" value="WAP_dom"/>
</dbReference>
<evidence type="ECO:0000313" key="4">
    <source>
        <dbReference type="Ensembl" id="ENSABRP00000010131.1"/>
    </source>
</evidence>
<dbReference type="GO" id="GO:0005615">
    <property type="term" value="C:extracellular space"/>
    <property type="evidence" value="ECO:0007669"/>
    <property type="project" value="TreeGrafter"/>
</dbReference>
<dbReference type="GO" id="GO:0045087">
    <property type="term" value="P:innate immune response"/>
    <property type="evidence" value="ECO:0007669"/>
    <property type="project" value="TreeGrafter"/>
</dbReference>
<keyword evidence="5" id="KW-1185">Reference proteome</keyword>
<keyword evidence="1" id="KW-0732">Signal</keyword>
<dbReference type="FunFam" id="4.10.75.10:FF:000001">
    <property type="entry name" value="Anosmin 1"/>
    <property type="match status" value="1"/>
</dbReference>
<protein>
    <recommendedName>
        <fullName evidence="3">WAP domain-containing protein</fullName>
    </recommendedName>
</protein>
<dbReference type="Proteomes" id="UP000694426">
    <property type="component" value="Unplaced"/>
</dbReference>
<keyword evidence="2" id="KW-1015">Disulfide bond</keyword>
<reference evidence="4" key="1">
    <citation type="submission" date="2025-08" db="UniProtKB">
        <authorList>
            <consortium name="Ensembl"/>
        </authorList>
    </citation>
    <scope>IDENTIFICATION</scope>
</reference>
<dbReference type="AlphaFoldDB" id="A0A8B9BV56"/>
<dbReference type="GeneTree" id="ENSGT01140000282754"/>
<dbReference type="Pfam" id="PF00095">
    <property type="entry name" value="WAP"/>
    <property type="match status" value="2"/>
</dbReference>
<dbReference type="Gene3D" id="4.10.75.10">
    <property type="entry name" value="Elafin-like"/>
    <property type="match status" value="2"/>
</dbReference>
<sequence length="131" mass="13243">CPACGTARGGSGAGRFPSTALGCPGRSLTPGLAEKPGTCPTAAPEGLFYPCSFQCLEDKDCLGSKKCCPLGCGPACLEPLQGEASCGAGRSRAPCQSPGPCREECEGDSDCPSSQKCCNRLGRSCRSPGFT</sequence>
<dbReference type="InterPro" id="IPR050514">
    <property type="entry name" value="WAP_four-disulfide_core"/>
</dbReference>
<evidence type="ECO:0000256" key="1">
    <source>
        <dbReference type="ARBA" id="ARBA00022729"/>
    </source>
</evidence>
<dbReference type="InterPro" id="IPR036645">
    <property type="entry name" value="Elafin-like_sf"/>
</dbReference>
<dbReference type="SMART" id="SM00217">
    <property type="entry name" value="WAP"/>
    <property type="match status" value="2"/>
</dbReference>
<feature type="domain" description="WAP" evidence="3">
    <location>
        <begin position="32"/>
        <end position="80"/>
    </location>
</feature>
<dbReference type="Ensembl" id="ENSABRT00000014453.1">
    <property type="protein sequence ID" value="ENSABRP00000010131.1"/>
    <property type="gene ID" value="ENSABRG00000009062.1"/>
</dbReference>
<dbReference type="PANTHER" id="PTHR19441:SF30">
    <property type="entry name" value="ELAFIN"/>
    <property type="match status" value="1"/>
</dbReference>
<reference evidence="4" key="2">
    <citation type="submission" date="2025-09" db="UniProtKB">
        <authorList>
            <consortium name="Ensembl"/>
        </authorList>
    </citation>
    <scope>IDENTIFICATION</scope>
</reference>
<organism evidence="4 5">
    <name type="scientific">Anser brachyrhynchus</name>
    <name type="common">Pink-footed goose</name>
    <dbReference type="NCBI Taxonomy" id="132585"/>
    <lineage>
        <taxon>Eukaryota</taxon>
        <taxon>Metazoa</taxon>
        <taxon>Chordata</taxon>
        <taxon>Craniata</taxon>
        <taxon>Vertebrata</taxon>
        <taxon>Euteleostomi</taxon>
        <taxon>Archelosauria</taxon>
        <taxon>Archosauria</taxon>
        <taxon>Dinosauria</taxon>
        <taxon>Saurischia</taxon>
        <taxon>Theropoda</taxon>
        <taxon>Coelurosauria</taxon>
        <taxon>Aves</taxon>
        <taxon>Neognathae</taxon>
        <taxon>Galloanserae</taxon>
        <taxon>Anseriformes</taxon>
        <taxon>Anatidae</taxon>
        <taxon>Anserinae</taxon>
        <taxon>Anser</taxon>
    </lineage>
</organism>
<proteinExistence type="predicted"/>
<dbReference type="PANTHER" id="PTHR19441">
    <property type="entry name" value="WHEY ACDIC PROTEIN WAP"/>
    <property type="match status" value="1"/>
</dbReference>
<name>A0A8B9BV56_9AVES</name>
<dbReference type="GO" id="GO:0004867">
    <property type="term" value="F:serine-type endopeptidase inhibitor activity"/>
    <property type="evidence" value="ECO:0007669"/>
    <property type="project" value="TreeGrafter"/>
</dbReference>
<evidence type="ECO:0000259" key="3">
    <source>
        <dbReference type="PROSITE" id="PS51390"/>
    </source>
</evidence>
<evidence type="ECO:0000313" key="5">
    <source>
        <dbReference type="Proteomes" id="UP000694426"/>
    </source>
</evidence>
<feature type="domain" description="WAP" evidence="3">
    <location>
        <begin position="89"/>
        <end position="129"/>
    </location>
</feature>
<dbReference type="SUPFAM" id="SSF57256">
    <property type="entry name" value="Elafin-like"/>
    <property type="match status" value="1"/>
</dbReference>
<accession>A0A8B9BV56</accession>